<feature type="compositionally biased region" description="Polar residues" evidence="1">
    <location>
        <begin position="403"/>
        <end position="428"/>
    </location>
</feature>
<feature type="region of interest" description="Disordered" evidence="1">
    <location>
        <begin position="284"/>
        <end position="321"/>
    </location>
</feature>
<feature type="region of interest" description="Disordered" evidence="1">
    <location>
        <begin position="211"/>
        <end position="257"/>
    </location>
</feature>
<feature type="compositionally biased region" description="Gly residues" evidence="1">
    <location>
        <begin position="723"/>
        <end position="732"/>
    </location>
</feature>
<name>A0AAV4FZ90_9GAST</name>
<comment type="caution">
    <text evidence="2">The sequence shown here is derived from an EMBL/GenBank/DDBJ whole genome shotgun (WGS) entry which is preliminary data.</text>
</comment>
<feature type="compositionally biased region" description="Polar residues" evidence="1">
    <location>
        <begin position="596"/>
        <end position="608"/>
    </location>
</feature>
<feature type="region of interest" description="Disordered" evidence="1">
    <location>
        <begin position="647"/>
        <end position="683"/>
    </location>
</feature>
<feature type="region of interest" description="Disordered" evidence="1">
    <location>
        <begin position="483"/>
        <end position="615"/>
    </location>
</feature>
<gene>
    <name evidence="2" type="ORF">ElyMa_002271600</name>
</gene>
<feature type="compositionally biased region" description="Basic and acidic residues" evidence="1">
    <location>
        <begin position="514"/>
        <end position="527"/>
    </location>
</feature>
<proteinExistence type="predicted"/>
<dbReference type="Proteomes" id="UP000762676">
    <property type="component" value="Unassembled WGS sequence"/>
</dbReference>
<feature type="region of interest" description="Disordered" evidence="1">
    <location>
        <begin position="711"/>
        <end position="761"/>
    </location>
</feature>
<reference evidence="2 3" key="1">
    <citation type="journal article" date="2021" name="Elife">
        <title>Chloroplast acquisition without the gene transfer in kleptoplastic sea slugs, Plakobranchus ocellatus.</title>
        <authorList>
            <person name="Maeda T."/>
            <person name="Takahashi S."/>
            <person name="Yoshida T."/>
            <person name="Shimamura S."/>
            <person name="Takaki Y."/>
            <person name="Nagai Y."/>
            <person name="Toyoda A."/>
            <person name="Suzuki Y."/>
            <person name="Arimoto A."/>
            <person name="Ishii H."/>
            <person name="Satoh N."/>
            <person name="Nishiyama T."/>
            <person name="Hasebe M."/>
            <person name="Maruyama T."/>
            <person name="Minagawa J."/>
            <person name="Obokata J."/>
            <person name="Shigenobu S."/>
        </authorList>
    </citation>
    <scope>NUCLEOTIDE SEQUENCE [LARGE SCALE GENOMIC DNA]</scope>
</reference>
<evidence type="ECO:0008006" key="4">
    <source>
        <dbReference type="Google" id="ProtNLM"/>
    </source>
</evidence>
<feature type="compositionally biased region" description="Polar residues" evidence="1">
    <location>
        <begin position="441"/>
        <end position="457"/>
    </location>
</feature>
<sequence length="805" mass="84314">MGSPTGRSQTSNLLNSQSSGYYRSSLQPLQARCFTVQSDAFLCHEEHVQAMRVCFRAIELNKPALLTDISPQLLRHGQQTSGRDDWLFSSSAFRPPGFESSTLGVAAAAGVSARVGGGARQSANGRARLTRAYSSGWDKMGNKQPRLDVSYSGQLSRSNLSLTVDPSLGASSLLHQKTLSSPYFVSSLDSPRVLEHLHGDIRDAIRTTSNHVAGLGPQVPGTRSSEVNPSNPPLALHSSNSSGTLVPQERTPASDCVHDVGSAPELSLLTDPEVAVVSGLRRSTVIASGPGPPGSNARDEARQTGSDSTARGSVGTGSASTLSISQEKMFHSDQSIAVCDDDDARNSTGVASVYEPSAGSPDSRPKSFSDALRYAPSNQDVFEDSGQGISVSTSGKFDRAPQNPANSSLNQDGGPTRQQFWSEESYTSGHKEGTGSLACSADSNSHIPPNGQTPSSEASKDNRTASHVSVGFDATSLNSILTQETDYGPDGVLFGFSPREDRSRWNSSPIPESEESKSPSDRNKDRFIASPLPEPGDSPSGSLAHKGSTTDYANICHPTYSPDSGARPKISSIPSEPLMAIKDPLLSPSPPMPTVPLSSNQSSFNFPQIHNPENYASSPPLYRGVAMPFSESDGDLYCFSPPMSPLMGLSQQAGDDGSSKKDQSMGSTNSVSVPVKLPGGGGSGGVYIPERGMSLDRGLPGISALAEAQARVRVPGGSSKQGDGSGGGGGGEASQIARTPLDTKAPSSGSGGGRKGHKRWVSDTSVIQVNQQDRVLGIGSNNNNQFGKGKCSAHLNMHLLSNQSK</sequence>
<keyword evidence="3" id="KW-1185">Reference proteome</keyword>
<evidence type="ECO:0000313" key="3">
    <source>
        <dbReference type="Proteomes" id="UP000762676"/>
    </source>
</evidence>
<protein>
    <recommendedName>
        <fullName evidence="4">RUN domain-containing protein</fullName>
    </recommendedName>
</protein>
<accession>A0AAV4FZ90</accession>
<evidence type="ECO:0000313" key="2">
    <source>
        <dbReference type="EMBL" id="GFR78758.1"/>
    </source>
</evidence>
<organism evidence="2 3">
    <name type="scientific">Elysia marginata</name>
    <dbReference type="NCBI Taxonomy" id="1093978"/>
    <lineage>
        <taxon>Eukaryota</taxon>
        <taxon>Metazoa</taxon>
        <taxon>Spiralia</taxon>
        <taxon>Lophotrochozoa</taxon>
        <taxon>Mollusca</taxon>
        <taxon>Gastropoda</taxon>
        <taxon>Heterobranchia</taxon>
        <taxon>Euthyneura</taxon>
        <taxon>Panpulmonata</taxon>
        <taxon>Sacoglossa</taxon>
        <taxon>Placobranchoidea</taxon>
        <taxon>Plakobranchidae</taxon>
        <taxon>Elysia</taxon>
    </lineage>
</organism>
<dbReference type="AlphaFoldDB" id="A0AAV4FZ90"/>
<feature type="region of interest" description="Disordered" evidence="1">
    <location>
        <begin position="348"/>
        <end position="464"/>
    </location>
</feature>
<feature type="compositionally biased region" description="Polar residues" evidence="1">
    <location>
        <begin position="303"/>
        <end position="321"/>
    </location>
</feature>
<evidence type="ECO:0000256" key="1">
    <source>
        <dbReference type="SAM" id="MobiDB-lite"/>
    </source>
</evidence>
<dbReference type="EMBL" id="BMAT01004710">
    <property type="protein sequence ID" value="GFR78758.1"/>
    <property type="molecule type" value="Genomic_DNA"/>
</dbReference>